<reference evidence="3" key="1">
    <citation type="journal article" date="2020" name="mSystems">
        <title>Genome- and Community-Level Interaction Insights into Carbon Utilization and Element Cycling Functions of Hydrothermarchaeota in Hydrothermal Sediment.</title>
        <authorList>
            <person name="Zhou Z."/>
            <person name="Liu Y."/>
            <person name="Xu W."/>
            <person name="Pan J."/>
            <person name="Luo Z.H."/>
            <person name="Li M."/>
        </authorList>
    </citation>
    <scope>NUCLEOTIDE SEQUENCE [LARGE SCALE GENOMIC DNA]</scope>
    <source>
        <strain evidence="3">SpSt-488</strain>
    </source>
</reference>
<dbReference type="Pfam" id="PF13676">
    <property type="entry name" value="TIR_2"/>
    <property type="match status" value="1"/>
</dbReference>
<feature type="region of interest" description="Disordered" evidence="1">
    <location>
        <begin position="132"/>
        <end position="167"/>
    </location>
</feature>
<dbReference type="InterPro" id="IPR016187">
    <property type="entry name" value="CTDL_fold"/>
</dbReference>
<organism evidence="3">
    <name type="scientific">candidate division WOR-3 bacterium</name>
    <dbReference type="NCBI Taxonomy" id="2052148"/>
    <lineage>
        <taxon>Bacteria</taxon>
        <taxon>Bacteria division WOR-3</taxon>
    </lineage>
</organism>
<dbReference type="PROSITE" id="PS50104">
    <property type="entry name" value="TIR"/>
    <property type="match status" value="1"/>
</dbReference>
<feature type="compositionally biased region" description="Basic and acidic residues" evidence="1">
    <location>
        <begin position="132"/>
        <end position="142"/>
    </location>
</feature>
<dbReference type="AlphaFoldDB" id="A0A7C4CAK5"/>
<dbReference type="InterPro" id="IPR051043">
    <property type="entry name" value="Sulfatase_Mod_Factor_Kinase"/>
</dbReference>
<dbReference type="PANTHER" id="PTHR23150:SF19">
    <property type="entry name" value="FORMYLGLYCINE-GENERATING ENZYME"/>
    <property type="match status" value="1"/>
</dbReference>
<evidence type="ECO:0000313" key="3">
    <source>
        <dbReference type="EMBL" id="HGK27931.1"/>
    </source>
</evidence>
<dbReference type="InterPro" id="IPR035897">
    <property type="entry name" value="Toll_tir_struct_dom_sf"/>
</dbReference>
<dbReference type="SUPFAM" id="SSF56436">
    <property type="entry name" value="C-type lectin-like"/>
    <property type="match status" value="2"/>
</dbReference>
<protein>
    <submittedName>
        <fullName evidence="3">TIR domain-containing protein</fullName>
    </submittedName>
</protein>
<evidence type="ECO:0000259" key="2">
    <source>
        <dbReference type="PROSITE" id="PS50104"/>
    </source>
</evidence>
<dbReference type="Gene3D" id="3.90.1580.10">
    <property type="entry name" value="paralog of FGE (formylglycine-generating enzyme)"/>
    <property type="match status" value="2"/>
</dbReference>
<dbReference type="InterPro" id="IPR042095">
    <property type="entry name" value="SUMF_sf"/>
</dbReference>
<feature type="compositionally biased region" description="Basic and acidic residues" evidence="1">
    <location>
        <begin position="151"/>
        <end position="167"/>
    </location>
</feature>
<dbReference type="InterPro" id="IPR005532">
    <property type="entry name" value="SUMF_dom"/>
</dbReference>
<dbReference type="SUPFAM" id="SSF52200">
    <property type="entry name" value="Toll/Interleukin receptor TIR domain"/>
    <property type="match status" value="1"/>
</dbReference>
<dbReference type="GO" id="GO:0120147">
    <property type="term" value="F:formylglycine-generating oxidase activity"/>
    <property type="evidence" value="ECO:0007669"/>
    <property type="project" value="TreeGrafter"/>
</dbReference>
<proteinExistence type="predicted"/>
<dbReference type="Pfam" id="PF03781">
    <property type="entry name" value="FGE-sulfatase"/>
    <property type="match status" value="2"/>
</dbReference>
<dbReference type="InterPro" id="IPR000157">
    <property type="entry name" value="TIR_dom"/>
</dbReference>
<dbReference type="EMBL" id="DSUT01000059">
    <property type="protein sequence ID" value="HGK27931.1"/>
    <property type="molecule type" value="Genomic_DNA"/>
</dbReference>
<name>A0A7C4CAK5_UNCW3</name>
<evidence type="ECO:0000256" key="1">
    <source>
        <dbReference type="SAM" id="MobiDB-lite"/>
    </source>
</evidence>
<gene>
    <name evidence="3" type="ORF">ENS41_03150</name>
</gene>
<accession>A0A7C4CAK5</accession>
<feature type="domain" description="TIR" evidence="2">
    <location>
        <begin position="1"/>
        <end position="127"/>
    </location>
</feature>
<dbReference type="PANTHER" id="PTHR23150">
    <property type="entry name" value="SULFATASE MODIFYING FACTOR 1, 2"/>
    <property type="match status" value="1"/>
</dbReference>
<comment type="caution">
    <text evidence="3">The sequence shown here is derived from an EMBL/GenBank/DDBJ whole genome shotgun (WGS) entry which is preliminary data.</text>
</comment>
<dbReference type="Gene3D" id="3.40.50.10140">
    <property type="entry name" value="Toll/interleukin-1 receptor homology (TIR) domain"/>
    <property type="match status" value="1"/>
</dbReference>
<sequence length="638" mass="71438">MIFICHANEDRADTVALADALEKHGYSTWYFERDNVGCRDFMGGVVQALDRASALVLLISEHSMQSRQVDHELQVADEEEIPVFLASLGVSRDEWRRRKLTWRYMFPTAVQITVARGEVAQAVPQLVARLNDDGITPDRRPTADTTAVSEPARRQEPPVPDRPRRREGEYVLIPAGTFIRGCLPAAARTLAGKVGADPDGDDMKEWVRRSKRPASVPDFLVAVHPVTNDEYLRFVLATGHRMPNHWQTGKSLPFDTRLADHPVVNVSYEDAEAYCRWAGARLPTFLEWEKAARGTDGRLYPWGNEFDPALCNCGENDRQGTAAVTDYPAGRSPYGLFNMTGNVLEWCDGGRPHGERRVLRQQRGGSWRLPCQLYGCAFVDAVFAPPDAMDDETGFRCAKDAPGTTKPRVQPEYLAVPAGRFQFGCTDDMADRVIAELGLNPNTKAQIAENPAAVRETSEYEIGKYAVTNAQYYEFVRAMGHPMPSHWNPTGDPPFPDDLADHPVVNVSWHDAKAYCDWAGVRLPTSEEWERAARGPDGRAYPWGNEFDPDLCNSAESGWARTVRVDEYEVGISPAGAYNMCGNVLEWIAGSGRYRELRGGSWRVECAVYGLTFYTMRAEPGTKRDYISFRCARSRARR</sequence>
<dbReference type="GO" id="GO:0007165">
    <property type="term" value="P:signal transduction"/>
    <property type="evidence" value="ECO:0007669"/>
    <property type="project" value="InterPro"/>
</dbReference>